<organism evidence="1 2">
    <name type="scientific">Thalassoglobus neptunius</name>
    <dbReference type="NCBI Taxonomy" id="1938619"/>
    <lineage>
        <taxon>Bacteria</taxon>
        <taxon>Pseudomonadati</taxon>
        <taxon>Planctomycetota</taxon>
        <taxon>Planctomycetia</taxon>
        <taxon>Planctomycetales</taxon>
        <taxon>Planctomycetaceae</taxon>
        <taxon>Thalassoglobus</taxon>
    </lineage>
</organism>
<gene>
    <name evidence="1" type="ORF">KOR42_12630</name>
</gene>
<dbReference type="Pfam" id="PF07394">
    <property type="entry name" value="DUF1501"/>
    <property type="match status" value="1"/>
</dbReference>
<evidence type="ECO:0008006" key="3">
    <source>
        <dbReference type="Google" id="ProtNLM"/>
    </source>
</evidence>
<dbReference type="Gene3D" id="3.40.720.10">
    <property type="entry name" value="Alkaline Phosphatase, subunit A"/>
    <property type="match status" value="1"/>
</dbReference>
<dbReference type="InterPro" id="IPR006311">
    <property type="entry name" value="TAT_signal"/>
</dbReference>
<dbReference type="InterPro" id="IPR010869">
    <property type="entry name" value="DUF1501"/>
</dbReference>
<dbReference type="PANTHER" id="PTHR43737">
    <property type="entry name" value="BLL7424 PROTEIN"/>
    <property type="match status" value="1"/>
</dbReference>
<proteinExistence type="predicted"/>
<evidence type="ECO:0000313" key="1">
    <source>
        <dbReference type="EMBL" id="TWT57896.1"/>
    </source>
</evidence>
<dbReference type="EMBL" id="SIHI01000001">
    <property type="protein sequence ID" value="TWT57896.1"/>
    <property type="molecule type" value="Genomic_DNA"/>
</dbReference>
<dbReference type="PROSITE" id="PS51318">
    <property type="entry name" value="TAT"/>
    <property type="match status" value="1"/>
</dbReference>
<name>A0A5C5X4H2_9PLAN</name>
<keyword evidence="2" id="KW-1185">Reference proteome</keyword>
<dbReference type="InterPro" id="IPR017850">
    <property type="entry name" value="Alkaline_phosphatase_core_sf"/>
</dbReference>
<accession>A0A5C5X4H2</accession>
<evidence type="ECO:0000313" key="2">
    <source>
        <dbReference type="Proteomes" id="UP000317243"/>
    </source>
</evidence>
<sequence>MIDCVSPEHPLFAIVIESDVSLMKSPQKLNQHESMAAENVARRRFLQQLSAASLAAMASGAPRRLAAEDEEPVENPEPTADSCILLWMAGGMAAPETFDPKRYRPFEPGLPVADVLSTFPSIDTNVDSIKICQGLEGIASVMDKATLVRSAVQPDLGSILHSRHQYHWHTGYVPPQTVACPHLGSWMAKVLGPVNPIMPAFVNIGQRLEGVGEKEELKAFTTAGFFGSEYGPMNLPYPDQAAASVQPPPGMTGARFSRREKLYQNLVKMSPQNEYVSDYQQESMLRSLDKASRLLSDDARYAFDIHREPKETYDKYNTGRFGQGCLLAKRLVEAGTRFVEVTTEYVPFLHWDTHNSGHSTVERLHREIDRPIQQLILDLDNDGLLDRTLVIVASEFSRDAIMEGQPGSNANDQATFKVDTMTEEKHYGLHRHFTGGTSVLMFGGGLKRGFLYGQTADERPLLAIKDPVSVMDLHATIMHAMGISPRTGFDIEGRPFYVTEDGKGLPVMDLFA</sequence>
<comment type="caution">
    <text evidence="1">The sequence shown here is derived from an EMBL/GenBank/DDBJ whole genome shotgun (WGS) entry which is preliminary data.</text>
</comment>
<dbReference type="SUPFAM" id="SSF53649">
    <property type="entry name" value="Alkaline phosphatase-like"/>
    <property type="match status" value="1"/>
</dbReference>
<dbReference type="Proteomes" id="UP000317243">
    <property type="component" value="Unassembled WGS sequence"/>
</dbReference>
<dbReference type="PANTHER" id="PTHR43737:SF1">
    <property type="entry name" value="DUF1501 DOMAIN-CONTAINING PROTEIN"/>
    <property type="match status" value="1"/>
</dbReference>
<dbReference type="AlphaFoldDB" id="A0A5C5X4H2"/>
<protein>
    <recommendedName>
        <fullName evidence="3">Sulfatase</fullName>
    </recommendedName>
</protein>
<reference evidence="1 2" key="1">
    <citation type="submission" date="2019-02" db="EMBL/GenBank/DDBJ databases">
        <title>Deep-cultivation of Planctomycetes and their phenomic and genomic characterization uncovers novel biology.</title>
        <authorList>
            <person name="Wiegand S."/>
            <person name="Jogler M."/>
            <person name="Boedeker C."/>
            <person name="Pinto D."/>
            <person name="Vollmers J."/>
            <person name="Rivas-Marin E."/>
            <person name="Kohn T."/>
            <person name="Peeters S.H."/>
            <person name="Heuer A."/>
            <person name="Rast P."/>
            <person name="Oberbeckmann S."/>
            <person name="Bunk B."/>
            <person name="Jeske O."/>
            <person name="Meyerdierks A."/>
            <person name="Storesund J.E."/>
            <person name="Kallscheuer N."/>
            <person name="Luecker S."/>
            <person name="Lage O.M."/>
            <person name="Pohl T."/>
            <person name="Merkel B.J."/>
            <person name="Hornburger P."/>
            <person name="Mueller R.-W."/>
            <person name="Bruemmer F."/>
            <person name="Labrenz M."/>
            <person name="Spormann A.M."/>
            <person name="Op Den Camp H."/>
            <person name="Overmann J."/>
            <person name="Amann R."/>
            <person name="Jetten M.S.M."/>
            <person name="Mascher T."/>
            <person name="Medema M.H."/>
            <person name="Devos D.P."/>
            <person name="Kaster A.-K."/>
            <person name="Ovreas L."/>
            <person name="Rohde M."/>
            <person name="Galperin M.Y."/>
            <person name="Jogler C."/>
        </authorList>
    </citation>
    <scope>NUCLEOTIDE SEQUENCE [LARGE SCALE GENOMIC DNA]</scope>
    <source>
        <strain evidence="1 2">KOR42</strain>
    </source>
</reference>